<dbReference type="Proteomes" id="UP001177670">
    <property type="component" value="Unassembled WGS sequence"/>
</dbReference>
<dbReference type="EMBL" id="JAHYIQ010000005">
    <property type="protein sequence ID" value="KAK1132011.1"/>
    <property type="molecule type" value="Genomic_DNA"/>
</dbReference>
<name>A0AA40KTG1_9HYME</name>
<feature type="region of interest" description="Disordered" evidence="1">
    <location>
        <begin position="593"/>
        <end position="616"/>
    </location>
</feature>
<evidence type="ECO:0000313" key="3">
    <source>
        <dbReference type="Proteomes" id="UP001177670"/>
    </source>
</evidence>
<organism evidence="2 3">
    <name type="scientific">Melipona bicolor</name>
    <dbReference type="NCBI Taxonomy" id="60889"/>
    <lineage>
        <taxon>Eukaryota</taxon>
        <taxon>Metazoa</taxon>
        <taxon>Ecdysozoa</taxon>
        <taxon>Arthropoda</taxon>
        <taxon>Hexapoda</taxon>
        <taxon>Insecta</taxon>
        <taxon>Pterygota</taxon>
        <taxon>Neoptera</taxon>
        <taxon>Endopterygota</taxon>
        <taxon>Hymenoptera</taxon>
        <taxon>Apocrita</taxon>
        <taxon>Aculeata</taxon>
        <taxon>Apoidea</taxon>
        <taxon>Anthophila</taxon>
        <taxon>Apidae</taxon>
        <taxon>Melipona</taxon>
    </lineage>
</organism>
<feature type="compositionally biased region" description="Low complexity" evidence="1">
    <location>
        <begin position="600"/>
        <end position="611"/>
    </location>
</feature>
<sequence length="1150" mass="130191">MNIGKSSRWPPKNKLVRNQQYCRQQQQQQHIQQQLSCSPKPLVLYDQTTNNAPPLAPTTSFLIASSTYTHGSFSGDQYNNSGVTLIPQPYFKPPDVQTFCLIQDRQNIQQQEQPSHSSYYNISNTCNLQAINSTSAFQFPNLSPYAATANFTNSQITGPVQTIHSNQIFPTPPANLVYGSLQRDKPVVSSATLDISPLKISKSKIPIVNTSQITPISENYSEWPSQTIISPSNNLFNIKPNADDETNQKIIANSLEKITSNVSTKTQEEHYSDESSASFDFTIEAEKMVSALCNISSNDSNKEEMKTEKSNSTPLFNGAGDTASNKNSWFAEFCTDYGTGTSIAIQTDGPCLDRTQYPELLRKVIYWGCTESEILLNNSSKTNAKCNWLRNLCTATKTAVTKSSTCFPIFAGNRVFVGDLINALLRISNGWLILDNYLNKQHYPSLNNKFDCELLRCFRLWEESTHELLNQIVRTFLMLEENGDVSNFEQKSESFGISFPGDVSIYTNRDLFDSSSTMIMSKQKSDNKRNSQDSCNGAQLSAGNLRNFSLYNVNQEKQSSQKESKLRSKWTITENLTTIDSTKSVPDMFLGHAKSGNQANSRFRSRGNSSSAKTDMSAQSVNAEFFHLKSKILTESNQDTSKQWSFKKKKQEFPENKVSSQENVDTIFRLRRQLDENCESNYAQKCLSRMESSFLNPSITLESMYFPSTNEHENFYHNYAVCPPYAVDYDNKNSKNFEQNHRNKTNMDLVYVGKSSTNQLELAAVPKDKITLLSQIEPSIPEKSSEEMTANLSAWFASMRNADNRQMPFMNLTDMNTETVIPRESTRPEMLKNTMDLNNCIRQLHIDANRQFQTLQNIQNVQTAPWNTYNLINNRTQVQQVSEEYDSSEDVRVYMKPGSYNVPKKRHQRRSNRRLENSSRNAVNGSSNNHRSHYINNKEKTFCTPTSSTPVSRFTTSISNNVNTSANIMKVPFPATPIVPPPIFSLENSPRILKRSDTCNYTVSEDVTWKAACASAEILLEALNVKEDANFKKTEINPIEKFDNVKKNNNDDMTFQATQDQEKLEGSFSKNLKDNNDGCDGISSYEASEDDSGSTNHFSLNTSINEALQLPGNNNGNNYNHLRFIINIASVRRIKLFYISIWKENSLRIP</sequence>
<comment type="caution">
    <text evidence="2">The sequence shown here is derived from an EMBL/GenBank/DDBJ whole genome shotgun (WGS) entry which is preliminary data.</text>
</comment>
<proteinExistence type="predicted"/>
<protein>
    <submittedName>
        <fullName evidence="2">Uncharacterized protein</fullName>
    </submittedName>
</protein>
<feature type="compositionally biased region" description="Basic residues" evidence="1">
    <location>
        <begin position="903"/>
        <end position="912"/>
    </location>
</feature>
<dbReference type="AlphaFoldDB" id="A0AA40KTG1"/>
<accession>A0AA40KTG1</accession>
<gene>
    <name evidence="2" type="ORF">K0M31_016153</name>
</gene>
<evidence type="ECO:0000313" key="2">
    <source>
        <dbReference type="EMBL" id="KAK1132011.1"/>
    </source>
</evidence>
<evidence type="ECO:0000256" key="1">
    <source>
        <dbReference type="SAM" id="MobiDB-lite"/>
    </source>
</evidence>
<reference evidence="2" key="1">
    <citation type="submission" date="2021-10" db="EMBL/GenBank/DDBJ databases">
        <title>Melipona bicolor Genome sequencing and assembly.</title>
        <authorList>
            <person name="Araujo N.S."/>
            <person name="Arias M.C."/>
        </authorList>
    </citation>
    <scope>NUCLEOTIDE SEQUENCE</scope>
    <source>
        <strain evidence="2">USP_2M_L1-L4_2017</strain>
        <tissue evidence="2">Whole body</tissue>
    </source>
</reference>
<feature type="region of interest" description="Disordered" evidence="1">
    <location>
        <begin position="883"/>
        <end position="933"/>
    </location>
</feature>
<keyword evidence="3" id="KW-1185">Reference proteome</keyword>